<dbReference type="PRINTS" id="PR00348">
    <property type="entry name" value="UBIQUITIN"/>
</dbReference>
<dbReference type="InterPro" id="IPR029071">
    <property type="entry name" value="Ubiquitin-like_domsf"/>
</dbReference>
<accession>A0AAV5MQP8</accession>
<dbReference type="InterPro" id="IPR000626">
    <property type="entry name" value="Ubiquitin-like_dom"/>
</dbReference>
<proteinExistence type="predicted"/>
<sequence length="411" mass="46827">MQIFVRTLSGKKITIEVNSSNSISDVKEEIQDKEGIPTYQQLLVYGGKQLRESCTLADYNIQNGSTLNLLRREQGHSAEEGSSRPFSRQKIFIVTQTDRRIGLEVKDSDTIGHVKKKIQEIENITPNQQRLFFSGKQLEDSRTLADYNIDKDSTLHLVPSQDSHLPGSVRIHIKTPIGKNIWLNLEPSDTIEDVKGKIQAREGIPVDRQQIIGMGRELENHRTLAHYNIENNSSLTLFSPMHLRLRGGMQILVKTLTGFTFSLEVESSDTVYNVKAMIQAKENIPADRQRLILAGKQLEDYRTLADYDIHQEATLVLMHRLRGGYSSPIFKIFVINTATGKTISLEVESSNKKIDDVKVEIQKKESIPPHRQRLMLARKELEDDWTLADYNIHEEATLHLFLTGQNDFLRG</sequence>
<dbReference type="FunFam" id="3.10.20.90:FF:000211">
    <property type="entry name" value="Polyubiquitin 9"/>
    <property type="match status" value="2"/>
</dbReference>
<evidence type="ECO:0000313" key="3">
    <source>
        <dbReference type="EMBL" id="GKV51168.1"/>
    </source>
</evidence>
<dbReference type="SMART" id="SM00213">
    <property type="entry name" value="UBQ"/>
    <property type="match status" value="5"/>
</dbReference>
<dbReference type="GO" id="GO:0003729">
    <property type="term" value="F:mRNA binding"/>
    <property type="evidence" value="ECO:0007669"/>
    <property type="project" value="UniProtKB-ARBA"/>
</dbReference>
<dbReference type="InterPro" id="IPR019956">
    <property type="entry name" value="Ubiquitin_dom"/>
</dbReference>
<dbReference type="EMBL" id="BPVZ01000448">
    <property type="protein sequence ID" value="GKV51168.1"/>
    <property type="molecule type" value="Genomic_DNA"/>
</dbReference>
<organism evidence="3 4">
    <name type="scientific">Rubroshorea leprosula</name>
    <dbReference type="NCBI Taxonomy" id="152421"/>
    <lineage>
        <taxon>Eukaryota</taxon>
        <taxon>Viridiplantae</taxon>
        <taxon>Streptophyta</taxon>
        <taxon>Embryophyta</taxon>
        <taxon>Tracheophyta</taxon>
        <taxon>Spermatophyta</taxon>
        <taxon>Magnoliopsida</taxon>
        <taxon>eudicotyledons</taxon>
        <taxon>Gunneridae</taxon>
        <taxon>Pentapetalae</taxon>
        <taxon>rosids</taxon>
        <taxon>malvids</taxon>
        <taxon>Malvales</taxon>
        <taxon>Dipterocarpaceae</taxon>
        <taxon>Rubroshorea</taxon>
    </lineage>
</organism>
<feature type="domain" description="Ubiquitin-like" evidence="2">
    <location>
        <begin position="354"/>
        <end position="407"/>
    </location>
</feature>
<feature type="domain" description="Ubiquitin-like" evidence="2">
    <location>
        <begin position="1"/>
        <end position="76"/>
    </location>
</feature>
<keyword evidence="4" id="KW-1185">Reference proteome</keyword>
<evidence type="ECO:0000256" key="1">
    <source>
        <dbReference type="ARBA" id="ARBA00022499"/>
    </source>
</evidence>
<feature type="domain" description="Ubiquitin-like" evidence="2">
    <location>
        <begin position="89"/>
        <end position="164"/>
    </location>
</feature>
<protein>
    <recommendedName>
        <fullName evidence="2">Ubiquitin-like domain-containing protein</fullName>
    </recommendedName>
</protein>
<feature type="domain" description="Ubiquitin-like" evidence="2">
    <location>
        <begin position="249"/>
        <end position="324"/>
    </location>
</feature>
<dbReference type="PROSITE" id="PS00299">
    <property type="entry name" value="UBIQUITIN_1"/>
    <property type="match status" value="2"/>
</dbReference>
<feature type="domain" description="Ubiquitin-like" evidence="2">
    <location>
        <begin position="169"/>
        <end position="237"/>
    </location>
</feature>
<dbReference type="InterPro" id="IPR019954">
    <property type="entry name" value="Ubiquitin_CS"/>
</dbReference>
<dbReference type="SUPFAM" id="SSF54236">
    <property type="entry name" value="Ubiquitin-like"/>
    <property type="match status" value="5"/>
</dbReference>
<keyword evidence="1" id="KW-1017">Isopeptide bond</keyword>
<evidence type="ECO:0000259" key="2">
    <source>
        <dbReference type="PROSITE" id="PS50053"/>
    </source>
</evidence>
<dbReference type="Pfam" id="PF00240">
    <property type="entry name" value="ubiquitin"/>
    <property type="match status" value="5"/>
</dbReference>
<dbReference type="AlphaFoldDB" id="A0AAV5MQP8"/>
<dbReference type="InterPro" id="IPR050158">
    <property type="entry name" value="Ubiquitin_ubiquitin-like"/>
</dbReference>
<dbReference type="PROSITE" id="PS50053">
    <property type="entry name" value="UBIQUITIN_2"/>
    <property type="match status" value="5"/>
</dbReference>
<dbReference type="FunFam" id="3.10.20.90:FF:000160">
    <property type="entry name" value="Polyubiquitin-C"/>
    <property type="match status" value="1"/>
</dbReference>
<comment type="caution">
    <text evidence="3">The sequence shown here is derived from an EMBL/GenBank/DDBJ whole genome shotgun (WGS) entry which is preliminary data.</text>
</comment>
<dbReference type="Proteomes" id="UP001054252">
    <property type="component" value="Unassembled WGS sequence"/>
</dbReference>
<dbReference type="Gene3D" id="3.10.20.90">
    <property type="entry name" value="Phosphatidylinositol 3-kinase Catalytic Subunit, Chain A, domain 1"/>
    <property type="match status" value="5"/>
</dbReference>
<reference evidence="3 4" key="1">
    <citation type="journal article" date="2021" name="Commun. Biol.">
        <title>The genome of Shorea leprosula (Dipterocarpaceae) highlights the ecological relevance of drought in aseasonal tropical rainforests.</title>
        <authorList>
            <person name="Ng K.K.S."/>
            <person name="Kobayashi M.J."/>
            <person name="Fawcett J.A."/>
            <person name="Hatakeyama M."/>
            <person name="Paape T."/>
            <person name="Ng C.H."/>
            <person name="Ang C.C."/>
            <person name="Tnah L.H."/>
            <person name="Lee C.T."/>
            <person name="Nishiyama T."/>
            <person name="Sese J."/>
            <person name="O'Brien M.J."/>
            <person name="Copetti D."/>
            <person name="Mohd Noor M.I."/>
            <person name="Ong R.C."/>
            <person name="Putra M."/>
            <person name="Sireger I.Z."/>
            <person name="Indrioko S."/>
            <person name="Kosugi Y."/>
            <person name="Izuno A."/>
            <person name="Isagi Y."/>
            <person name="Lee S.L."/>
            <person name="Shimizu K.K."/>
        </authorList>
    </citation>
    <scope>NUCLEOTIDE SEQUENCE [LARGE SCALE GENOMIC DNA]</scope>
    <source>
        <strain evidence="3">214</strain>
    </source>
</reference>
<evidence type="ECO:0000313" key="4">
    <source>
        <dbReference type="Proteomes" id="UP001054252"/>
    </source>
</evidence>
<dbReference type="PANTHER" id="PTHR10666">
    <property type="entry name" value="UBIQUITIN"/>
    <property type="match status" value="1"/>
</dbReference>
<gene>
    <name evidence="3" type="ORF">SLEP1_g57838</name>
</gene>
<name>A0AAV5MQP8_9ROSI</name>